<dbReference type="InterPro" id="IPR029033">
    <property type="entry name" value="His_PPase_superfam"/>
</dbReference>
<feature type="binding site" evidence="4">
    <location>
        <begin position="118"/>
        <end position="119"/>
    </location>
    <ligand>
        <name>substrate</name>
    </ligand>
</feature>
<dbReference type="InterPro" id="IPR013078">
    <property type="entry name" value="His_Pase_superF_clade-1"/>
</dbReference>
<dbReference type="EMBL" id="BAAAHE010000008">
    <property type="protein sequence ID" value="GAA0611682.1"/>
    <property type="molecule type" value="Genomic_DNA"/>
</dbReference>
<dbReference type="NCBIfam" id="TIGR01258">
    <property type="entry name" value="pgm_1"/>
    <property type="match status" value="1"/>
</dbReference>
<keyword evidence="4" id="KW-0312">Gluconeogenesis</keyword>
<dbReference type="PANTHER" id="PTHR11931">
    <property type="entry name" value="PHOSPHOGLYCERATE MUTASE"/>
    <property type="match status" value="1"/>
</dbReference>
<feature type="binding site" evidence="4">
    <location>
        <begin position="12"/>
        <end position="19"/>
    </location>
    <ligand>
        <name>substrate</name>
    </ligand>
</feature>
<evidence type="ECO:0000313" key="7">
    <source>
        <dbReference type="Proteomes" id="UP001500957"/>
    </source>
</evidence>
<comment type="caution">
    <text evidence="6">The sequence shown here is derived from an EMBL/GenBank/DDBJ whole genome shotgun (WGS) entry which is preliminary data.</text>
</comment>
<dbReference type="SUPFAM" id="SSF53254">
    <property type="entry name" value="Phosphoglycerate mutase-like"/>
    <property type="match status" value="1"/>
</dbReference>
<feature type="binding site" evidence="4">
    <location>
        <begin position="25"/>
        <end position="26"/>
    </location>
    <ligand>
        <name>substrate</name>
    </ligand>
</feature>
<sequence length="251" mass="27771">MPEATYRLVLLRHGESEWNAKNLFTGWVDVDLSAKGEAEAAKGGRLLTEAGVLPDVVHTSLLRRAIRTSEIALHAADRHWIPVRRSWRLNERHYGGLQGKDKKATLEAYGEEQFMLWRRSYDTPPPPLPDDDEYSQVHDPRYAGLAPEIVPRTECLADVVERLLPYWYDAIVPDLRAGLTVAVAAHGNSLRALVKHLDGMSEEAVVGLNIPTGIPLLYELDADLRPVQTGGRYLDPDAAAAAISAVANQGR</sequence>
<feature type="active site" description="Proton donor/acceptor" evidence="4">
    <location>
        <position position="91"/>
    </location>
</feature>
<keyword evidence="7" id="KW-1185">Reference proteome</keyword>
<dbReference type="PIRSF" id="PIRSF000709">
    <property type="entry name" value="6PFK_2-Ptase"/>
    <property type="match status" value="1"/>
</dbReference>
<name>A0ABN1GHT7_9ACTN</name>
<dbReference type="NCBIfam" id="NF010713">
    <property type="entry name" value="PRK14115.1"/>
    <property type="match status" value="1"/>
</dbReference>
<dbReference type="RefSeq" id="WP_344602675.1">
    <property type="nucleotide sequence ID" value="NZ_BAAAHE010000008.1"/>
</dbReference>
<dbReference type="Proteomes" id="UP001500957">
    <property type="component" value="Unassembled WGS sequence"/>
</dbReference>
<evidence type="ECO:0000256" key="4">
    <source>
        <dbReference type="HAMAP-Rule" id="MF_01039"/>
    </source>
</evidence>
<feature type="binding site" evidence="4">
    <location>
        <position position="64"/>
    </location>
    <ligand>
        <name>substrate</name>
    </ligand>
</feature>
<reference evidence="6 7" key="1">
    <citation type="journal article" date="2019" name="Int. J. Syst. Evol. Microbiol.">
        <title>The Global Catalogue of Microorganisms (GCM) 10K type strain sequencing project: providing services to taxonomists for standard genome sequencing and annotation.</title>
        <authorList>
            <consortium name="The Broad Institute Genomics Platform"/>
            <consortium name="The Broad Institute Genome Sequencing Center for Infectious Disease"/>
            <person name="Wu L."/>
            <person name="Ma J."/>
        </authorList>
    </citation>
    <scope>NUCLEOTIDE SEQUENCE [LARGE SCALE GENOMIC DNA]</scope>
    <source>
        <strain evidence="6 7">JCM 10671</strain>
    </source>
</reference>
<comment type="catalytic activity">
    <reaction evidence="4 5">
        <text>(2R)-2-phosphoglycerate = (2R)-3-phosphoglycerate</text>
        <dbReference type="Rhea" id="RHEA:15901"/>
        <dbReference type="ChEBI" id="CHEBI:58272"/>
        <dbReference type="ChEBI" id="CHEBI:58289"/>
        <dbReference type="EC" id="5.4.2.11"/>
    </reaction>
</comment>
<dbReference type="NCBIfam" id="NF010718">
    <property type="entry name" value="PRK14120.1"/>
    <property type="match status" value="1"/>
</dbReference>
<dbReference type="HAMAP" id="MF_01039">
    <property type="entry name" value="PGAM_GpmA"/>
    <property type="match status" value="1"/>
</dbReference>
<protein>
    <recommendedName>
        <fullName evidence="4 5">2,3-bisphosphoglycerate-dependent phosphoglycerate mutase</fullName>
        <shortName evidence="4">BPG-dependent PGAM</shortName>
        <shortName evidence="4">PGAM</shortName>
        <shortName evidence="4">Phosphoglyceromutase</shortName>
        <shortName evidence="4">dPGM</shortName>
        <ecNumber evidence="4 5">5.4.2.11</ecNumber>
    </recommendedName>
</protein>
<accession>A0ABN1GHT7</accession>
<dbReference type="SMART" id="SM00855">
    <property type="entry name" value="PGAM"/>
    <property type="match status" value="1"/>
</dbReference>
<dbReference type="Pfam" id="PF00300">
    <property type="entry name" value="His_Phos_1"/>
    <property type="match status" value="1"/>
</dbReference>
<evidence type="ECO:0000256" key="1">
    <source>
        <dbReference type="ARBA" id="ARBA00006717"/>
    </source>
</evidence>
<feature type="binding site" evidence="4">
    <location>
        <begin position="91"/>
        <end position="94"/>
    </location>
    <ligand>
        <name>substrate</name>
    </ligand>
</feature>
<evidence type="ECO:0000256" key="3">
    <source>
        <dbReference type="ARBA" id="ARBA00023235"/>
    </source>
</evidence>
<dbReference type="InterPro" id="IPR001345">
    <property type="entry name" value="PG/BPGM_mutase_AS"/>
</dbReference>
<dbReference type="Gene3D" id="3.40.50.1240">
    <property type="entry name" value="Phosphoglycerate mutase-like"/>
    <property type="match status" value="1"/>
</dbReference>
<dbReference type="PROSITE" id="PS00175">
    <property type="entry name" value="PG_MUTASE"/>
    <property type="match status" value="1"/>
</dbReference>
<feature type="binding site" evidence="4">
    <location>
        <begin position="187"/>
        <end position="188"/>
    </location>
    <ligand>
        <name>substrate</name>
    </ligand>
</feature>
<feature type="site" description="Transition state stabilizer" evidence="4">
    <location>
        <position position="186"/>
    </location>
</feature>
<dbReference type="InterPro" id="IPR005952">
    <property type="entry name" value="Phosphogly_mut1"/>
</dbReference>
<feature type="active site" description="Tele-phosphohistidine intermediate" evidence="4">
    <location>
        <position position="13"/>
    </location>
</feature>
<keyword evidence="3 4" id="KW-0413">Isomerase</keyword>
<evidence type="ECO:0000313" key="6">
    <source>
        <dbReference type="EMBL" id="GAA0611682.1"/>
    </source>
</evidence>
<feature type="binding site" evidence="4">
    <location>
        <position position="102"/>
    </location>
    <ligand>
        <name>substrate</name>
    </ligand>
</feature>
<proteinExistence type="inferred from homology"/>
<keyword evidence="2 4" id="KW-0324">Glycolysis</keyword>
<comment type="pathway">
    <text evidence="4 5">Carbohydrate degradation; glycolysis; pyruvate from D-glyceraldehyde 3-phosphate: step 3/5.</text>
</comment>
<organism evidence="6 7">
    <name type="scientific">Sporichthya brevicatena</name>
    <dbReference type="NCBI Taxonomy" id="171442"/>
    <lineage>
        <taxon>Bacteria</taxon>
        <taxon>Bacillati</taxon>
        <taxon>Actinomycetota</taxon>
        <taxon>Actinomycetes</taxon>
        <taxon>Sporichthyales</taxon>
        <taxon>Sporichthyaceae</taxon>
        <taxon>Sporichthya</taxon>
    </lineage>
</organism>
<comment type="function">
    <text evidence="4 5">Catalyzes the interconversion of 2-phosphoglycerate and 3-phosphoglycerate.</text>
</comment>
<gene>
    <name evidence="4" type="primary">gpmA</name>
    <name evidence="6" type="ORF">GCM10009547_12150</name>
</gene>
<dbReference type="EC" id="5.4.2.11" evidence="4 5"/>
<evidence type="ECO:0000256" key="5">
    <source>
        <dbReference type="RuleBase" id="RU004512"/>
    </source>
</evidence>
<evidence type="ECO:0000256" key="2">
    <source>
        <dbReference type="ARBA" id="ARBA00023152"/>
    </source>
</evidence>
<comment type="similarity">
    <text evidence="1 4">Belongs to the phosphoglycerate mutase family. BPG-dependent PGAM subfamily.</text>
</comment>
<dbReference type="CDD" id="cd07067">
    <property type="entry name" value="HP_PGM_like"/>
    <property type="match status" value="1"/>
</dbReference>